<dbReference type="KEGG" id="mflg:ABS361_00450"/>
<proteinExistence type="predicted"/>
<reference evidence="1" key="1">
    <citation type="submission" date="2024-06" db="EMBL/GenBank/DDBJ databases">
        <title>Methylostella associata gen. nov., sp. nov., a novel Ancalomicrobiaceae-affiliated facultatively methylotrophic bacteria that feed on methanotrophs of the genus Methylococcus.</title>
        <authorList>
            <person name="Saltykova V."/>
            <person name="Danilova O.V."/>
            <person name="Oshkin I.Y."/>
            <person name="Belova S.E."/>
            <person name="Pimenov N.V."/>
            <person name="Dedysh S.N."/>
        </authorList>
    </citation>
    <scope>NUCLEOTIDE SEQUENCE</scope>
    <source>
        <strain evidence="1">S20</strain>
    </source>
</reference>
<evidence type="ECO:0008006" key="2">
    <source>
        <dbReference type="Google" id="ProtNLM"/>
    </source>
</evidence>
<dbReference type="EMBL" id="CP158568">
    <property type="protein sequence ID" value="XBY44816.1"/>
    <property type="molecule type" value="Genomic_DNA"/>
</dbReference>
<organism evidence="1">
    <name type="scientific">Methyloraptor flagellatus</name>
    <dbReference type="NCBI Taxonomy" id="3162530"/>
    <lineage>
        <taxon>Bacteria</taxon>
        <taxon>Pseudomonadati</taxon>
        <taxon>Pseudomonadota</taxon>
        <taxon>Alphaproteobacteria</taxon>
        <taxon>Hyphomicrobiales</taxon>
        <taxon>Ancalomicrobiaceae</taxon>
        <taxon>Methyloraptor</taxon>
    </lineage>
</organism>
<evidence type="ECO:0000313" key="1">
    <source>
        <dbReference type="EMBL" id="XBY44816.1"/>
    </source>
</evidence>
<accession>A0AAU7XAE8</accession>
<dbReference type="AlphaFoldDB" id="A0AAU7XAE8"/>
<gene>
    <name evidence="1" type="ORF">ABS361_00450</name>
</gene>
<dbReference type="RefSeq" id="WP_407049908.1">
    <property type="nucleotide sequence ID" value="NZ_CP158568.1"/>
</dbReference>
<protein>
    <recommendedName>
        <fullName evidence="2">HNH endonuclease</fullName>
    </recommendedName>
</protein>
<name>A0AAU7XAE8_9HYPH</name>
<sequence>MNELVVRVYRGEKTKELARKLKAKAPGLTCRVCGGRDFALIEDVDGNSRTTLERKPIDGGFLHQFHLQPLLTVACTNCGHLEQFAQAIVDGAEPDAYGEEVDDG</sequence>